<protein>
    <recommendedName>
        <fullName evidence="1">Phosphatidylinositol-specific phospholipase C X domain-containing protein</fullName>
    </recommendedName>
</protein>
<sequence length="324" mass="37351">MAKTNINLEYWMSNLPVHLRTWPLIRLAIPGSHDSMTASITKSSKIAPDAECLLQKLRFLGPLLRLIMSRWSKTQDLTIGDQLRCGIRYYDLRVATRRNKTYPYFVHGLYADEITTMVTSVREFIDSHPHEVVILDFQHFYAFAEEDHHNLITLLLTVFKSKLLPYTNDMNHITLEFMTESNKYQIILIYRANYSRLSQQYLWPSFTFPTPWPQTISQTDLFDKLNRGIATRLQSFAYVSQCVLTPTNGFVAKKLCSTLKKTCVVPIHGARIEWIQQQRIGEGGVNIVIGDFVNLNDFEFPAEVVQLNLQVFPTNASILTPVDN</sequence>
<dbReference type="EMBL" id="VVIM01000009">
    <property type="protein sequence ID" value="KAB0793073.1"/>
    <property type="molecule type" value="Genomic_DNA"/>
</dbReference>
<dbReference type="FunCoup" id="A0A1Y1L8T1">
    <property type="interactions" value="129"/>
</dbReference>
<reference evidence="3 4" key="2">
    <citation type="journal article" date="2018" name="Elife">
        <title>Firefly genomes illuminate parallel origins of bioluminescence in beetles.</title>
        <authorList>
            <person name="Fallon T.R."/>
            <person name="Lower S.E."/>
            <person name="Chang C.H."/>
            <person name="Bessho-Uehara M."/>
            <person name="Martin G.J."/>
            <person name="Bewick A.J."/>
            <person name="Behringer M."/>
            <person name="Debat H.J."/>
            <person name="Wong I."/>
            <person name="Day J.C."/>
            <person name="Suvorov A."/>
            <person name="Silva C.J."/>
            <person name="Stanger-Hall K.F."/>
            <person name="Hall D.W."/>
            <person name="Schmitz R.J."/>
            <person name="Nelson D.R."/>
            <person name="Lewis S.M."/>
            <person name="Shigenobu S."/>
            <person name="Bybee S.M."/>
            <person name="Larracuente A.M."/>
            <person name="Oba Y."/>
            <person name="Weng J.K."/>
        </authorList>
    </citation>
    <scope>NUCLEOTIDE SEQUENCE [LARGE SCALE GENOMIC DNA]</scope>
    <source>
        <strain evidence="3">1611_PpyrPB1</strain>
        <tissue evidence="3">Whole body</tissue>
    </source>
</reference>
<dbReference type="PANTHER" id="PTHR13593:SF113">
    <property type="entry name" value="SI:DKEY-266F7.9"/>
    <property type="match status" value="1"/>
</dbReference>
<dbReference type="SUPFAM" id="SSF51695">
    <property type="entry name" value="PLC-like phosphodiesterases"/>
    <property type="match status" value="1"/>
</dbReference>
<dbReference type="InterPro" id="IPR042158">
    <property type="entry name" value="PLCXD1/2/3"/>
</dbReference>
<dbReference type="Gene3D" id="3.20.20.190">
    <property type="entry name" value="Phosphatidylinositol (PI) phosphodiesterase"/>
    <property type="match status" value="1"/>
</dbReference>
<dbReference type="AlphaFoldDB" id="A0A1Y1L8T1"/>
<dbReference type="Proteomes" id="UP000327044">
    <property type="component" value="Unassembled WGS sequence"/>
</dbReference>
<dbReference type="InterPro" id="IPR000909">
    <property type="entry name" value="PLipase_C_PInositol-sp_X_dom"/>
</dbReference>
<reference evidence="2" key="1">
    <citation type="journal article" date="2016" name="Sci. Rep.">
        <title>Molecular characterization of firefly nuptial gifts: a multi-omics approach sheds light on postcopulatory sexual selection.</title>
        <authorList>
            <person name="Al-Wathiqui N."/>
            <person name="Fallon T.R."/>
            <person name="South A."/>
            <person name="Weng J.K."/>
            <person name="Lewis S.M."/>
        </authorList>
    </citation>
    <scope>NUCLEOTIDE SEQUENCE</scope>
</reference>
<keyword evidence="4" id="KW-1185">Reference proteome</keyword>
<dbReference type="InterPro" id="IPR051057">
    <property type="entry name" value="PI-PLC_domain"/>
</dbReference>
<accession>A0A1Y1L8T1</accession>
<proteinExistence type="predicted"/>
<dbReference type="SMART" id="SM00148">
    <property type="entry name" value="PLCXc"/>
    <property type="match status" value="1"/>
</dbReference>
<dbReference type="InterPro" id="IPR017946">
    <property type="entry name" value="PLC-like_Pdiesterase_TIM-brl"/>
</dbReference>
<evidence type="ECO:0000313" key="3">
    <source>
        <dbReference type="EMBL" id="KAB0793073.1"/>
    </source>
</evidence>
<dbReference type="EMBL" id="GEZM01066300">
    <property type="protein sequence ID" value="JAV67986.1"/>
    <property type="molecule type" value="Transcribed_RNA"/>
</dbReference>
<dbReference type="CDD" id="cd08616">
    <property type="entry name" value="PI-PLCXD1c"/>
    <property type="match status" value="1"/>
</dbReference>
<evidence type="ECO:0000313" key="2">
    <source>
        <dbReference type="EMBL" id="JAV67986.1"/>
    </source>
</evidence>
<reference evidence="3" key="3">
    <citation type="submission" date="2019-08" db="EMBL/GenBank/DDBJ databases">
        <authorList>
            <consortium name="Photinus pyralis genome working group"/>
            <person name="Fallon T.R."/>
            <person name="Sander Lower S.E."/>
            <person name="Weng J.-K."/>
        </authorList>
    </citation>
    <scope>NUCLEOTIDE SEQUENCE</scope>
    <source>
        <strain evidence="3">1611_PpyrPB1</strain>
        <tissue evidence="3">Whole body</tissue>
    </source>
</reference>
<dbReference type="EMBL" id="GEZM01066301">
    <property type="protein sequence ID" value="JAV67983.1"/>
    <property type="molecule type" value="Transcribed_RNA"/>
</dbReference>
<feature type="domain" description="Phosphatidylinositol-specific phospholipase C X" evidence="1">
    <location>
        <begin position="18"/>
        <end position="191"/>
    </location>
</feature>
<organism evidence="2">
    <name type="scientific">Photinus pyralis</name>
    <name type="common">Common eastern firefly</name>
    <name type="synonym">Lampyris pyralis</name>
    <dbReference type="NCBI Taxonomy" id="7054"/>
    <lineage>
        <taxon>Eukaryota</taxon>
        <taxon>Metazoa</taxon>
        <taxon>Ecdysozoa</taxon>
        <taxon>Arthropoda</taxon>
        <taxon>Hexapoda</taxon>
        <taxon>Insecta</taxon>
        <taxon>Pterygota</taxon>
        <taxon>Neoptera</taxon>
        <taxon>Endopterygota</taxon>
        <taxon>Coleoptera</taxon>
        <taxon>Polyphaga</taxon>
        <taxon>Elateriformia</taxon>
        <taxon>Elateroidea</taxon>
        <taxon>Lampyridae</taxon>
        <taxon>Lampyrinae</taxon>
        <taxon>Photinus</taxon>
    </lineage>
</organism>
<dbReference type="GO" id="GO:0008081">
    <property type="term" value="F:phosphoric diester hydrolase activity"/>
    <property type="evidence" value="ECO:0007669"/>
    <property type="project" value="InterPro"/>
</dbReference>
<dbReference type="GO" id="GO:0006629">
    <property type="term" value="P:lipid metabolic process"/>
    <property type="evidence" value="ECO:0007669"/>
    <property type="project" value="InterPro"/>
</dbReference>
<dbReference type="PROSITE" id="PS50007">
    <property type="entry name" value="PIPLC_X_DOMAIN"/>
    <property type="match status" value="1"/>
</dbReference>
<gene>
    <name evidence="3" type="ORF">PPYR_12693</name>
</gene>
<dbReference type="OrthoDB" id="1046782at2759"/>
<evidence type="ECO:0000259" key="1">
    <source>
        <dbReference type="SMART" id="SM00148"/>
    </source>
</evidence>
<dbReference type="InParanoid" id="A0A1Y1L8T1"/>
<evidence type="ECO:0000313" key="4">
    <source>
        <dbReference type="Proteomes" id="UP000327044"/>
    </source>
</evidence>
<name>A0A1Y1L8T1_PHOPY</name>
<dbReference type="PANTHER" id="PTHR13593">
    <property type="match status" value="1"/>
</dbReference>
<dbReference type="EMBL" id="GEZM01066299">
    <property type="protein sequence ID" value="JAV67987.1"/>
    <property type="molecule type" value="Transcribed_RNA"/>
</dbReference>